<organism evidence="2 3">
    <name type="scientific">Candidatus Rhodobacter oscarellae</name>
    <dbReference type="NCBI Taxonomy" id="1675527"/>
    <lineage>
        <taxon>Bacteria</taxon>
        <taxon>Pseudomonadati</taxon>
        <taxon>Pseudomonadota</taxon>
        <taxon>Alphaproteobacteria</taxon>
        <taxon>Rhodobacterales</taxon>
        <taxon>Rhodobacter group</taxon>
        <taxon>Rhodobacter</taxon>
    </lineage>
</organism>
<name>A0A0J9E2S5_9RHOB</name>
<proteinExistence type="predicted"/>
<keyword evidence="1" id="KW-1133">Transmembrane helix</keyword>
<keyword evidence="3" id="KW-1185">Reference proteome</keyword>
<evidence type="ECO:0000313" key="3">
    <source>
        <dbReference type="Proteomes" id="UP000037178"/>
    </source>
</evidence>
<reference evidence="2 3" key="1">
    <citation type="submission" date="2015-06" db="EMBL/GenBank/DDBJ databases">
        <title>Draft genome sequence of an Alphaproteobacteria species associated to the Mediterranean sponge Oscarella lobularis.</title>
        <authorList>
            <person name="Jourda C."/>
            <person name="Santini S."/>
            <person name="Claverie J.-M."/>
        </authorList>
    </citation>
    <scope>NUCLEOTIDE SEQUENCE [LARGE SCALE GENOMIC DNA]</scope>
    <source>
        <strain evidence="2">IGS</strain>
    </source>
</reference>
<dbReference type="Proteomes" id="UP000037178">
    <property type="component" value="Unassembled WGS sequence"/>
</dbReference>
<evidence type="ECO:0000256" key="1">
    <source>
        <dbReference type="SAM" id="Phobius"/>
    </source>
</evidence>
<accession>A0A0J9E2S5</accession>
<comment type="caution">
    <text evidence="2">The sequence shown here is derived from an EMBL/GenBank/DDBJ whole genome shotgun (WGS) entry which is preliminary data.</text>
</comment>
<evidence type="ECO:0000313" key="2">
    <source>
        <dbReference type="EMBL" id="KMW57012.1"/>
    </source>
</evidence>
<feature type="transmembrane region" description="Helical" evidence="1">
    <location>
        <begin position="20"/>
        <end position="38"/>
    </location>
</feature>
<dbReference type="EMBL" id="LFTY01000002">
    <property type="protein sequence ID" value="KMW57012.1"/>
    <property type="molecule type" value="Genomic_DNA"/>
</dbReference>
<keyword evidence="1" id="KW-0812">Transmembrane</keyword>
<dbReference type="AlphaFoldDB" id="A0A0J9E2S5"/>
<gene>
    <name evidence="2" type="ORF">AIOL_001970</name>
</gene>
<keyword evidence="1" id="KW-0472">Membrane</keyword>
<sequence>MGADMKTSISVALKRYVPTFHLLEVGFFTVMILTMSLAG</sequence>
<dbReference type="PATRIC" id="fig|1675527.3.peg.2072"/>
<protein>
    <submittedName>
        <fullName evidence="2">Uncharacterized protein</fullName>
    </submittedName>
</protein>